<reference evidence="1" key="1">
    <citation type="submission" date="2021-05" db="EMBL/GenBank/DDBJ databases">
        <authorList>
            <person name="Scholz U."/>
            <person name="Mascher M."/>
            <person name="Fiebig A."/>
        </authorList>
    </citation>
    <scope>NUCLEOTIDE SEQUENCE [LARGE SCALE GENOMIC DNA]</scope>
</reference>
<organism evidence="1 2">
    <name type="scientific">Avena sativa</name>
    <name type="common">Oat</name>
    <dbReference type="NCBI Taxonomy" id="4498"/>
    <lineage>
        <taxon>Eukaryota</taxon>
        <taxon>Viridiplantae</taxon>
        <taxon>Streptophyta</taxon>
        <taxon>Embryophyta</taxon>
        <taxon>Tracheophyta</taxon>
        <taxon>Spermatophyta</taxon>
        <taxon>Magnoliopsida</taxon>
        <taxon>Liliopsida</taxon>
        <taxon>Poales</taxon>
        <taxon>Poaceae</taxon>
        <taxon>BOP clade</taxon>
        <taxon>Pooideae</taxon>
        <taxon>Poodae</taxon>
        <taxon>Poeae</taxon>
        <taxon>Poeae Chloroplast Group 1 (Aveneae type)</taxon>
        <taxon>Aveninae</taxon>
        <taxon>Avena</taxon>
    </lineage>
</organism>
<reference evidence="1" key="2">
    <citation type="submission" date="2025-09" db="UniProtKB">
        <authorList>
            <consortium name="EnsemblPlants"/>
        </authorList>
    </citation>
    <scope>IDENTIFICATION</scope>
</reference>
<protein>
    <submittedName>
        <fullName evidence="1">Uncharacterized protein</fullName>
    </submittedName>
</protein>
<evidence type="ECO:0000313" key="2">
    <source>
        <dbReference type="Proteomes" id="UP001732700"/>
    </source>
</evidence>
<sequence>MGALTSEELNVLVFRYLHDSGFVHAAFTLGYEAGIHKGGIDGNVVPPGALITVVQKGLQYIELEANTDGNDEEVDKEFALLDPLEIITKDVEELQQIVKKAKRERLQIDLDKDKGKEKECIIKEHEHRLAGEQESATIKKKTKRGKKTELKETR</sequence>
<dbReference type="EnsemblPlants" id="AVESA.00010b.r2.7CG0716290.1">
    <property type="protein sequence ID" value="AVESA.00010b.r2.7CG0716290.1.CDS"/>
    <property type="gene ID" value="AVESA.00010b.r2.7CG0716290"/>
</dbReference>
<name>A0ACD6A832_AVESA</name>
<dbReference type="Proteomes" id="UP001732700">
    <property type="component" value="Chromosome 7C"/>
</dbReference>
<proteinExistence type="predicted"/>
<evidence type="ECO:0000313" key="1">
    <source>
        <dbReference type="EnsemblPlants" id="AVESA.00010b.r2.7CG0716290.1.CDS"/>
    </source>
</evidence>
<keyword evidence="2" id="KW-1185">Reference proteome</keyword>
<accession>A0ACD6A832</accession>